<dbReference type="InterPro" id="IPR001680">
    <property type="entry name" value="WD40_rpt"/>
</dbReference>
<dbReference type="AlphaFoldDB" id="A0A9W7SQI9"/>
<reference evidence="5 6" key="1">
    <citation type="journal article" date="2018" name="IMA Fungus">
        <title>IMA Genome-F 10: Nine draft genome sequences of Claviceps purpurea s.lat., including C. arundinis, C. humidiphila, and C. cf. spartinae, pseudomolecules for the pitch canker pathogen Fusarium circinatum, draft genome of Davidsoniella eucalypti, Grosmannia galeiformis, Quambalaria eucalypti, and Teratosphaeria destructans.</title>
        <authorList>
            <person name="Wingfield B.D."/>
            <person name="Liu M."/>
            <person name="Nguyen H.D."/>
            <person name="Lane F.A."/>
            <person name="Morgan S.W."/>
            <person name="De Vos L."/>
            <person name="Wilken P.M."/>
            <person name="Duong T.A."/>
            <person name="Aylward J."/>
            <person name="Coetzee M.P."/>
            <person name="Dadej K."/>
            <person name="De Beer Z.W."/>
            <person name="Findlay W."/>
            <person name="Havenga M."/>
            <person name="Kolarik M."/>
            <person name="Menzies J.G."/>
            <person name="Naidoo K."/>
            <person name="Pochopski O."/>
            <person name="Shoukouhi P."/>
            <person name="Santana Q.C."/>
            <person name="Seifert K.A."/>
            <person name="Soal N."/>
            <person name="Steenkamp E.T."/>
            <person name="Tatham C.T."/>
            <person name="van der Nest M.A."/>
            <person name="Wingfield M.J."/>
        </authorList>
    </citation>
    <scope>NUCLEOTIDE SEQUENCE [LARGE SCALE GENOMIC DNA]</scope>
    <source>
        <strain evidence="5">CMW44962</strain>
    </source>
</reference>
<evidence type="ECO:0000256" key="2">
    <source>
        <dbReference type="ARBA" id="ARBA00022574"/>
    </source>
</evidence>
<dbReference type="GO" id="GO:0005774">
    <property type="term" value="C:vacuolar membrane"/>
    <property type="evidence" value="ECO:0007669"/>
    <property type="project" value="UniProtKB-SubCell"/>
</dbReference>
<dbReference type="SUPFAM" id="SSF50969">
    <property type="entry name" value="YVTN repeat-like/Quinoprotein amine dehydrogenase"/>
    <property type="match status" value="1"/>
</dbReference>
<accession>A0A9W7SQI9</accession>
<evidence type="ECO:0000313" key="5">
    <source>
        <dbReference type="EMBL" id="KAH9826483.1"/>
    </source>
</evidence>
<dbReference type="Proteomes" id="UP001138500">
    <property type="component" value="Unassembled WGS sequence"/>
</dbReference>
<evidence type="ECO:0000256" key="4">
    <source>
        <dbReference type="SAM" id="MobiDB-lite"/>
    </source>
</evidence>
<evidence type="ECO:0000313" key="6">
    <source>
        <dbReference type="Proteomes" id="UP001138500"/>
    </source>
</evidence>
<dbReference type="InterPro" id="IPR015943">
    <property type="entry name" value="WD40/YVTN_repeat-like_dom_sf"/>
</dbReference>
<dbReference type="InterPro" id="IPR011044">
    <property type="entry name" value="Quino_amine_DH_bsu"/>
</dbReference>
<sequence length="519" mass="56264">MYISIDHYAPKYMYGSVIVSINMNTRQPLQPTNTPVVLSVSFSTNKTRFTAATAEGIRCFRSDNCLTTYQPALLSDGGIAIAEALDDRYMAFVGGGRTPAYKPNTVIWWDAVLGKELHRLDLHEPVIGLRVNGRWLVVILHERAVVFHYQDIAPTPEPTPPLRDVGTSEDERFRAPNMVGSLHRTDHNDHARAALRGDLLVLPSPTLGQVQLIPLNGGSKRVLPAHKNTLACLALSDDSTLLATASEQGTLIRIWRTKTLEQIVEFRRGVDAARILGMAFSPGNRWLASTSDKGTIHIFDLKPPDPATAEAAGLPHRQHRKSQSYASHRLSGTSVNEAQSSTSGGGRSSPASGTYQGSVQEYYGLRPCVGGTEGAPWAPKVFKDIKSVAKATFSMGEDPPHWQGGAGFYWTTGPDGRKRKVNNPVLPLPGDPSGKPPKGVVAFQPKASELARGDSQAGNVGQEPRAAVEDDEGATLYVVGGGSDARWEQFDLLPATDGLGGYGLVYRGFRKYLTKQFAD</sequence>
<dbReference type="Gene3D" id="2.130.10.10">
    <property type="entry name" value="YVTN repeat-like/Quinoprotein amine dehydrogenase"/>
    <property type="match status" value="1"/>
</dbReference>
<feature type="compositionally biased region" description="Polar residues" evidence="4">
    <location>
        <begin position="323"/>
        <end position="342"/>
    </location>
</feature>
<dbReference type="InterPro" id="IPR048720">
    <property type="entry name" value="PROPPIN"/>
</dbReference>
<comment type="caution">
    <text evidence="5">The sequence shown here is derived from an EMBL/GenBank/DDBJ whole genome shotgun (WGS) entry which is preliminary data.</text>
</comment>
<proteinExistence type="predicted"/>
<dbReference type="Pfam" id="PF21032">
    <property type="entry name" value="PROPPIN"/>
    <property type="match status" value="1"/>
</dbReference>
<keyword evidence="2" id="KW-0853">WD repeat</keyword>
<feature type="region of interest" description="Disordered" evidence="4">
    <location>
        <begin position="451"/>
        <end position="471"/>
    </location>
</feature>
<dbReference type="EMBL" id="RIBY02001978">
    <property type="protein sequence ID" value="KAH9826483.1"/>
    <property type="molecule type" value="Genomic_DNA"/>
</dbReference>
<protein>
    <submittedName>
        <fullName evidence="5">SVP1-like protein 2</fullName>
    </submittedName>
</protein>
<evidence type="ECO:0000256" key="3">
    <source>
        <dbReference type="ARBA" id="ARBA00022737"/>
    </source>
</evidence>
<dbReference type="OrthoDB" id="1667587at2759"/>
<dbReference type="PANTHER" id="PTHR11227">
    <property type="entry name" value="WD-REPEAT PROTEIN INTERACTING WITH PHOSPHOINOSIDES WIPI -RELATED"/>
    <property type="match status" value="1"/>
</dbReference>
<dbReference type="SMART" id="SM00320">
    <property type="entry name" value="WD40"/>
    <property type="match status" value="3"/>
</dbReference>
<keyword evidence="3" id="KW-0677">Repeat</keyword>
<feature type="region of interest" description="Disordered" evidence="4">
    <location>
        <begin position="307"/>
        <end position="354"/>
    </location>
</feature>
<comment type="subcellular location">
    <subcellularLocation>
        <location evidence="1">Vacuole membrane</location>
        <topology evidence="1">Peripheral membrane protein</topology>
    </subcellularLocation>
</comment>
<reference evidence="5 6" key="2">
    <citation type="journal article" date="2021" name="Curr. Genet.">
        <title>Genetic response to nitrogen starvation in the aggressive Eucalyptus foliar pathogen Teratosphaeria destructans.</title>
        <authorList>
            <person name="Havenga M."/>
            <person name="Wingfield B.D."/>
            <person name="Wingfield M.J."/>
            <person name="Dreyer L.L."/>
            <person name="Roets F."/>
            <person name="Aylward J."/>
        </authorList>
    </citation>
    <scope>NUCLEOTIDE SEQUENCE [LARGE SCALE GENOMIC DNA]</scope>
    <source>
        <strain evidence="5">CMW44962</strain>
    </source>
</reference>
<keyword evidence="6" id="KW-1185">Reference proteome</keyword>
<gene>
    <name evidence="5" type="ORF">Tdes44962_MAKER00446</name>
</gene>
<name>A0A9W7SQI9_9PEZI</name>
<evidence type="ECO:0000256" key="1">
    <source>
        <dbReference type="ARBA" id="ARBA00004148"/>
    </source>
</evidence>
<organism evidence="5 6">
    <name type="scientific">Teratosphaeria destructans</name>
    <dbReference type="NCBI Taxonomy" id="418781"/>
    <lineage>
        <taxon>Eukaryota</taxon>
        <taxon>Fungi</taxon>
        <taxon>Dikarya</taxon>
        <taxon>Ascomycota</taxon>
        <taxon>Pezizomycotina</taxon>
        <taxon>Dothideomycetes</taxon>
        <taxon>Dothideomycetidae</taxon>
        <taxon>Mycosphaerellales</taxon>
        <taxon>Teratosphaeriaceae</taxon>
        <taxon>Teratosphaeria</taxon>
    </lineage>
</organism>